<evidence type="ECO:0000313" key="2">
    <source>
        <dbReference type="Proteomes" id="UP000186817"/>
    </source>
</evidence>
<dbReference type="OrthoDB" id="10625702at2759"/>
<gene>
    <name evidence="1" type="ORF">AK812_SmicGene43770</name>
</gene>
<accession>A0A1Q9C069</accession>
<dbReference type="Proteomes" id="UP000186817">
    <property type="component" value="Unassembled WGS sequence"/>
</dbReference>
<sequence length="189" mass="20652">MNHKLSLFKGVSQIRARFAGRQLRLGEFFDAVGVTDASLCVYPEDSYLRVALHSVQDLSPRVTSPRSMTGAGLDSQSLQEFRKLRDGADTTVQQLGEQMEGLVDLHQELFAFQKNVNRNFRSTIKEISRIQQALHLDYVVASESESDHEGEIGPVRVGRRESQGAGAPAPVPAKTAPCVSVALAVTASE</sequence>
<dbReference type="AlphaFoldDB" id="A0A1Q9C069"/>
<keyword evidence="2" id="KW-1185">Reference proteome</keyword>
<reference evidence="1 2" key="1">
    <citation type="submission" date="2016-02" db="EMBL/GenBank/DDBJ databases">
        <title>Genome analysis of coral dinoflagellate symbionts highlights evolutionary adaptations to a symbiotic lifestyle.</title>
        <authorList>
            <person name="Aranda M."/>
            <person name="Li Y."/>
            <person name="Liew Y.J."/>
            <person name="Baumgarten S."/>
            <person name="Simakov O."/>
            <person name="Wilson M."/>
            <person name="Piel J."/>
            <person name="Ashoor H."/>
            <person name="Bougouffa S."/>
            <person name="Bajic V.B."/>
            <person name="Ryu T."/>
            <person name="Ravasi T."/>
            <person name="Bayer T."/>
            <person name="Micklem G."/>
            <person name="Kim H."/>
            <person name="Bhak J."/>
            <person name="Lajeunesse T.C."/>
            <person name="Voolstra C.R."/>
        </authorList>
    </citation>
    <scope>NUCLEOTIDE SEQUENCE [LARGE SCALE GENOMIC DNA]</scope>
    <source>
        <strain evidence="1 2">CCMP2467</strain>
    </source>
</reference>
<organism evidence="1 2">
    <name type="scientific">Symbiodinium microadriaticum</name>
    <name type="common">Dinoflagellate</name>
    <name type="synonym">Zooxanthella microadriatica</name>
    <dbReference type="NCBI Taxonomy" id="2951"/>
    <lineage>
        <taxon>Eukaryota</taxon>
        <taxon>Sar</taxon>
        <taxon>Alveolata</taxon>
        <taxon>Dinophyceae</taxon>
        <taxon>Suessiales</taxon>
        <taxon>Symbiodiniaceae</taxon>
        <taxon>Symbiodinium</taxon>
    </lineage>
</organism>
<evidence type="ECO:0000313" key="1">
    <source>
        <dbReference type="EMBL" id="OLP76312.1"/>
    </source>
</evidence>
<protein>
    <submittedName>
        <fullName evidence="1">Uncharacterized protein</fullName>
    </submittedName>
</protein>
<name>A0A1Q9C069_SYMMI</name>
<proteinExistence type="predicted"/>
<comment type="caution">
    <text evidence="1">The sequence shown here is derived from an EMBL/GenBank/DDBJ whole genome shotgun (WGS) entry which is preliminary data.</text>
</comment>
<feature type="non-terminal residue" evidence="1">
    <location>
        <position position="189"/>
    </location>
</feature>
<dbReference type="EMBL" id="LSRX01002062">
    <property type="protein sequence ID" value="OLP76312.1"/>
    <property type="molecule type" value="Genomic_DNA"/>
</dbReference>